<dbReference type="AlphaFoldDB" id="A0A194PRL6"/>
<dbReference type="Proteomes" id="UP000694872">
    <property type="component" value="Unplaced"/>
</dbReference>
<gene>
    <name evidence="3 4" type="primary">LOC106126392</name>
    <name evidence="1" type="ORF">RR46_06825</name>
</gene>
<sequence>MLWNVYWELGPEDTTMEPRSAKPCAVVRPSCFNIPQGSWFNEVEDPAPVSCMVPATFTGPRTFKVSRTEGGVVSIVETRHLRFTFSYNARGGSKIHIRRIINEYTVREQVLSPYTDIMSIMKRKLKIRGSAKLFQKRLNDMGYFWYMTNRTPATTILLECTGLRRCRQTYIQAIKKYRAKGRPIIYLSKYFDYKSQRGRVRCNTFTLTAHSATGPAPHSIDMYEIENNENAEEEKFMICKKWIRQKVIPNIPPNAVIVLVNLPSQNRPLYPDLKDSASKLQMQSWLLLNRKPIKLYWYKSQLPEIIRVSSIYAIDDLFKSRTGRDHPVLRFPPQHYDLDITHLFWCDVFFNLNPRPLSIRRQLRNAIERHLVKMTVSKLNLLQSQLAGTENEYQNRDSAIDRMTDNYQLSCDLGCYSLNLNLLNLDTRYLSVLPALRDRLIGHN</sequence>
<organism evidence="1 2">
    <name type="scientific">Papilio xuthus</name>
    <name type="common">Asian swallowtail butterfly</name>
    <dbReference type="NCBI Taxonomy" id="66420"/>
    <lineage>
        <taxon>Eukaryota</taxon>
        <taxon>Metazoa</taxon>
        <taxon>Ecdysozoa</taxon>
        <taxon>Arthropoda</taxon>
        <taxon>Hexapoda</taxon>
        <taxon>Insecta</taxon>
        <taxon>Pterygota</taxon>
        <taxon>Neoptera</taxon>
        <taxon>Endopterygota</taxon>
        <taxon>Lepidoptera</taxon>
        <taxon>Glossata</taxon>
        <taxon>Ditrysia</taxon>
        <taxon>Papilionoidea</taxon>
        <taxon>Papilionidae</taxon>
        <taxon>Papilioninae</taxon>
        <taxon>Papilio</taxon>
    </lineage>
</organism>
<evidence type="ECO:0000313" key="1">
    <source>
        <dbReference type="EMBL" id="KPI96091.1"/>
    </source>
</evidence>
<keyword evidence="2" id="KW-1185">Reference proteome</keyword>
<reference evidence="1 2" key="1">
    <citation type="journal article" date="2015" name="Nat. Commun.">
        <title>Outbred genome sequencing and CRISPR/Cas9 gene editing in butterflies.</title>
        <authorList>
            <person name="Li X."/>
            <person name="Fan D."/>
            <person name="Zhang W."/>
            <person name="Liu G."/>
            <person name="Zhang L."/>
            <person name="Zhao L."/>
            <person name="Fang X."/>
            <person name="Chen L."/>
            <person name="Dong Y."/>
            <person name="Chen Y."/>
            <person name="Ding Y."/>
            <person name="Zhao R."/>
            <person name="Feng M."/>
            <person name="Zhu Y."/>
            <person name="Feng Y."/>
            <person name="Jiang X."/>
            <person name="Zhu D."/>
            <person name="Xiang H."/>
            <person name="Feng X."/>
            <person name="Li S."/>
            <person name="Wang J."/>
            <person name="Zhang G."/>
            <person name="Kronforst M.R."/>
            <person name="Wang W."/>
        </authorList>
    </citation>
    <scope>NUCLEOTIDE SEQUENCE [LARGE SCALE GENOMIC DNA]</scope>
    <source>
        <strain evidence="1">Ya'a_city_454_Px</strain>
        <tissue evidence="1">Whole body</tissue>
    </source>
</reference>
<dbReference type="RefSeq" id="XP_013179490.1">
    <property type="nucleotide sequence ID" value="XM_013324036.1"/>
</dbReference>
<dbReference type="Proteomes" id="UP000053268">
    <property type="component" value="Unassembled WGS sequence"/>
</dbReference>
<accession>A0A194PRL6</accession>
<dbReference type="KEGG" id="pxu:106126392"/>
<protein>
    <submittedName>
        <fullName evidence="3 4">Uncharacterized protein LOC106126392</fullName>
    </submittedName>
</protein>
<name>A0A194PRL6_PAPXU</name>
<dbReference type="RefSeq" id="XP_013179489.1">
    <property type="nucleotide sequence ID" value="XM_013324035.1"/>
</dbReference>
<dbReference type="GeneID" id="106126392"/>
<evidence type="ECO:0000313" key="4">
    <source>
        <dbReference type="RefSeq" id="XP_013179490.1"/>
    </source>
</evidence>
<evidence type="ECO:0000313" key="2">
    <source>
        <dbReference type="Proteomes" id="UP000053268"/>
    </source>
</evidence>
<dbReference type="OrthoDB" id="2266637at2759"/>
<reference evidence="3 4" key="2">
    <citation type="submission" date="2025-04" db="UniProtKB">
        <authorList>
            <consortium name="RefSeq"/>
        </authorList>
    </citation>
    <scope>IDENTIFICATION</scope>
</reference>
<proteinExistence type="predicted"/>
<evidence type="ECO:0000313" key="3">
    <source>
        <dbReference type="RefSeq" id="XP_013179489.1"/>
    </source>
</evidence>
<dbReference type="EMBL" id="KQ459594">
    <property type="protein sequence ID" value="KPI96091.1"/>
    <property type="molecule type" value="Genomic_DNA"/>
</dbReference>